<dbReference type="RefSeq" id="WP_184160612.1">
    <property type="nucleotide sequence ID" value="NZ_JACHLD010000002.1"/>
</dbReference>
<gene>
    <name evidence="2" type="ORF">HNP37_001891</name>
</gene>
<reference evidence="2 3" key="1">
    <citation type="submission" date="2020-08" db="EMBL/GenBank/DDBJ databases">
        <title>Functional genomics of gut bacteria from endangered species of beetles.</title>
        <authorList>
            <person name="Carlos-Shanley C."/>
        </authorList>
    </citation>
    <scope>NUCLEOTIDE SEQUENCE [LARGE SCALE GENOMIC DNA]</scope>
    <source>
        <strain evidence="2 3">S00142</strain>
    </source>
</reference>
<name>A0A7W7N6H7_9FLAO</name>
<protein>
    <submittedName>
        <fullName evidence="2">Uncharacterized protein</fullName>
    </submittedName>
</protein>
<evidence type="ECO:0000313" key="2">
    <source>
        <dbReference type="EMBL" id="MBB4801830.1"/>
    </source>
</evidence>
<comment type="caution">
    <text evidence="2">The sequence shown here is derived from an EMBL/GenBank/DDBJ whole genome shotgun (WGS) entry which is preliminary data.</text>
</comment>
<accession>A0A7W7N6H7</accession>
<keyword evidence="3" id="KW-1185">Reference proteome</keyword>
<dbReference type="Proteomes" id="UP000561681">
    <property type="component" value="Unassembled WGS sequence"/>
</dbReference>
<proteinExistence type="predicted"/>
<dbReference type="AlphaFoldDB" id="A0A7W7N6H7"/>
<sequence length="361" mass="40723">MKKFIYTILLGCLLMAPNFMKAQENAGAVGPMSSYPVVYKYDEQVTWYFDLSGTTFAETEDLYIWIWSPSEPDAGNWEHSSSFAKLKYEGNKMWSFTLTPTVYFSKTPAEIAASAGFWFRLKNFNGSKQSDVANMPYTDFSSFYTSNELIRSYPSKPLIDKPVSILFNSNLKDGFAGVPSVHFHSGLNNWAVLQEYQAWLPDVSEKTKLKDLGNGFYRMDLIPQQYYNPPAGFVMENITFLMVAKDWTTNSGDQIIYAGEFIPPPPPSFSFFPLQISQRDFLGMSRKNNEVGVNKLIYTITAGTKTFSGEFSGGTTEIKGFVNLVSELNGLPNLNEIHVLVKDNKDKTISDTMIPLKTLDK</sequence>
<keyword evidence="1" id="KW-0732">Signal</keyword>
<organism evidence="2 3">
    <name type="scientific">Flavobacterium nitrogenifigens</name>
    <dbReference type="NCBI Taxonomy" id="1617283"/>
    <lineage>
        <taxon>Bacteria</taxon>
        <taxon>Pseudomonadati</taxon>
        <taxon>Bacteroidota</taxon>
        <taxon>Flavobacteriia</taxon>
        <taxon>Flavobacteriales</taxon>
        <taxon>Flavobacteriaceae</taxon>
        <taxon>Flavobacterium</taxon>
    </lineage>
</organism>
<feature type="signal peptide" evidence="1">
    <location>
        <begin position="1"/>
        <end position="22"/>
    </location>
</feature>
<evidence type="ECO:0000256" key="1">
    <source>
        <dbReference type="SAM" id="SignalP"/>
    </source>
</evidence>
<evidence type="ECO:0000313" key="3">
    <source>
        <dbReference type="Proteomes" id="UP000561681"/>
    </source>
</evidence>
<feature type="chain" id="PRO_5030792613" evidence="1">
    <location>
        <begin position="23"/>
        <end position="361"/>
    </location>
</feature>
<dbReference type="EMBL" id="JACHLD010000002">
    <property type="protein sequence ID" value="MBB4801830.1"/>
    <property type="molecule type" value="Genomic_DNA"/>
</dbReference>